<dbReference type="AntiFam" id="ANF00222">
    <property type="entry name" value="Shadow ORF (opposite groL1)"/>
</dbReference>
<evidence type="ECO:0000313" key="1">
    <source>
        <dbReference type="EMBL" id="EPY21474.1"/>
    </source>
</evidence>
<protein>
    <submittedName>
        <fullName evidence="1">Heat shock protein 60, mitochondrial</fullName>
    </submittedName>
</protein>
<dbReference type="EMBL" id="ATMH01008529">
    <property type="protein sequence ID" value="EPY21474.1"/>
    <property type="molecule type" value="Genomic_DNA"/>
</dbReference>
<reference evidence="1 2" key="1">
    <citation type="journal article" date="2013" name="PLoS ONE">
        <title>Predicting the Proteins of Angomonas deanei, Strigomonas culicis and Their Respective Endosymbionts Reveals New Aspects of the Trypanosomatidae Family.</title>
        <authorList>
            <person name="Motta M.C."/>
            <person name="Martins A.C."/>
            <person name="de Souza S.S."/>
            <person name="Catta-Preta C.M."/>
            <person name="Silva R."/>
            <person name="Klein C.C."/>
            <person name="de Almeida L.G."/>
            <person name="de Lima Cunha O."/>
            <person name="Ciapina L.P."/>
            <person name="Brocchi M."/>
            <person name="Colabardini A.C."/>
            <person name="de Araujo Lima B."/>
            <person name="Machado C.R."/>
            <person name="de Almeida Soares C.M."/>
            <person name="Probst C.M."/>
            <person name="de Menezes C.B."/>
            <person name="Thompson C.E."/>
            <person name="Bartholomeu D.C."/>
            <person name="Gradia D.F."/>
            <person name="Pavoni D.P."/>
            <person name="Grisard E.C."/>
            <person name="Fantinatti-Garboggini F."/>
            <person name="Marchini F.K."/>
            <person name="Rodrigues-Luiz G.F."/>
            <person name="Wagner G."/>
            <person name="Goldman G.H."/>
            <person name="Fietto J.L."/>
            <person name="Elias M.C."/>
            <person name="Goldman M.H."/>
            <person name="Sagot M.F."/>
            <person name="Pereira M."/>
            <person name="Stoco P.H."/>
            <person name="de Mendonca-Neto R.P."/>
            <person name="Teixeira S.M."/>
            <person name="Maciel T.E."/>
            <person name="de Oliveira Mendes T.A."/>
            <person name="Urmenyi T.P."/>
            <person name="de Souza W."/>
            <person name="Schenkman S."/>
            <person name="de Vasconcelos A.T."/>
        </authorList>
    </citation>
    <scope>NUCLEOTIDE SEQUENCE [LARGE SCALE GENOMIC DNA]</scope>
</reference>
<comment type="caution">
    <text evidence="1">The sequence shown here is derived from an EMBL/GenBank/DDBJ whole genome shotgun (WGS) entry which is preliminary data.</text>
</comment>
<gene>
    <name evidence="1" type="ORF">STCU_08529</name>
</gene>
<evidence type="ECO:0000313" key="2">
    <source>
        <dbReference type="Proteomes" id="UP000015354"/>
    </source>
</evidence>
<sequence length="489" mass="52992">MHAGALVGGQRGVAEQLIERLARAQQRHAAAGHDALLHRRARRAGGVDDTVLLLVDLDLGGAADLDDRDAAAQLREALLQLLAVVLHRLIRRERAQELQLLLHRRSVAAAAEDDRLVLADRRLLDGAKHTGVEVLGIELEAAALLAEQARAGEDGDVLQHAGLRVAEAGRLHAAHLQLALQAVQNERRQRLALDVVRDDEQRAAVLHHVVERGEERVDGTNFLRVDEHEGVLELRLLRLGVRGKVGADVAALDLHALHNFELRLGRVAVLRRDDAVAADLLHRLADHVTDISVTVGADGRDAHHLLRRLELAGLLEDAALYVGDRDVHAALHVDRVRAAREALEALREDAVREHRRGGRAVAGEIVRLVADLLQQLRAHVLVVILEVDGAGNRDTVLRDARRAVCLLDDDVAALGAHCRGNGRNSAAEPLLHGAAGLVAEGDVLRLEACEAGAEHDAGRRGGGGWGVRGVNSRGCGWKTKREKRNSSKR</sequence>
<organism evidence="1 2">
    <name type="scientific">Strigomonas culicis</name>
    <dbReference type="NCBI Taxonomy" id="28005"/>
    <lineage>
        <taxon>Eukaryota</taxon>
        <taxon>Discoba</taxon>
        <taxon>Euglenozoa</taxon>
        <taxon>Kinetoplastea</taxon>
        <taxon>Metakinetoplastina</taxon>
        <taxon>Trypanosomatida</taxon>
        <taxon>Trypanosomatidae</taxon>
        <taxon>Strigomonadinae</taxon>
        <taxon>Strigomonas</taxon>
    </lineage>
</organism>
<name>S9TY00_9TRYP</name>
<proteinExistence type="predicted"/>
<dbReference type="AlphaFoldDB" id="S9TY00"/>
<dbReference type="Proteomes" id="UP000015354">
    <property type="component" value="Unassembled WGS sequence"/>
</dbReference>
<keyword evidence="1" id="KW-0346">Stress response</keyword>
<accession>S9TY00</accession>
<keyword evidence="2" id="KW-1185">Reference proteome</keyword>
<dbReference type="OrthoDB" id="5149357at2759"/>